<dbReference type="Proteomes" id="UP000243077">
    <property type="component" value="Chromosome"/>
</dbReference>
<dbReference type="OrthoDB" id="5188280at2"/>
<dbReference type="RefSeq" id="WP_104914096.1">
    <property type="nucleotide sequence ID" value="NZ_CP026923.1"/>
</dbReference>
<gene>
    <name evidence="1" type="ORF">C3B54_111713</name>
</gene>
<evidence type="ECO:0000313" key="1">
    <source>
        <dbReference type="EMBL" id="AVG24644.1"/>
    </source>
</evidence>
<name>A0A2L2BSI7_9MICO</name>
<organism evidence="1 2">
    <name type="scientific">Pontimonas salivibrio</name>
    <dbReference type="NCBI Taxonomy" id="1159327"/>
    <lineage>
        <taxon>Bacteria</taxon>
        <taxon>Bacillati</taxon>
        <taxon>Actinomycetota</taxon>
        <taxon>Actinomycetes</taxon>
        <taxon>Micrococcales</taxon>
        <taxon>Microbacteriaceae</taxon>
        <taxon>Pontimonas</taxon>
    </lineage>
</organism>
<sequence length="211" mass="22915">MTDRPHKPVSMAPWRLEASGSEEDAIWRLHPERRLAIAHDTAQLLVRGVDGGNSSDTLERLNTFVDREGVDTLAELWAGADSVSLPGALWRLFRIREQVRSRPDVIGEVVQRGLDALDTIDPVVVGAEEPVTASGVGEIIDQVLRGGFSGNLAPALERASALARVIAAGLLHWPSADEHSEHEVALRSLSWGVVATELADCAKREKNGQLR</sequence>
<dbReference type="AlphaFoldDB" id="A0A2L2BSI7"/>
<dbReference type="EMBL" id="CP026923">
    <property type="protein sequence ID" value="AVG24644.1"/>
    <property type="molecule type" value="Genomic_DNA"/>
</dbReference>
<dbReference type="KEGG" id="psai:C3B54_111713"/>
<protein>
    <submittedName>
        <fullName evidence="1">Uncharacterized protein</fullName>
    </submittedName>
</protein>
<accession>A0A2L2BSI7</accession>
<evidence type="ECO:0000313" key="2">
    <source>
        <dbReference type="Proteomes" id="UP000243077"/>
    </source>
</evidence>
<proteinExistence type="predicted"/>
<keyword evidence="2" id="KW-1185">Reference proteome</keyword>
<reference evidence="1 2" key="1">
    <citation type="submission" date="2018-02" db="EMBL/GenBank/DDBJ databases">
        <title>Complete genome of the streamlined marine actinobacterium Pontimonas salivibrio CL-TW6 adapted to coastal planktonic lifestype.</title>
        <authorList>
            <person name="Cho B.C."/>
            <person name="Hardies S.C."/>
            <person name="Jang G.I."/>
            <person name="Hwang C.Y."/>
        </authorList>
    </citation>
    <scope>NUCLEOTIDE SEQUENCE [LARGE SCALE GENOMIC DNA]</scope>
    <source>
        <strain evidence="1 2">CL-TW6</strain>
    </source>
</reference>